<dbReference type="Proteomes" id="UP000236634">
    <property type="component" value="Unassembled WGS sequence"/>
</dbReference>
<name>A0A2K0XPF9_9BACT</name>
<gene>
    <name evidence="2" type="ORF">BFS16_00610</name>
</gene>
<comment type="caution">
    <text evidence="2">The sequence shown here is derived from an EMBL/GenBank/DDBJ whole genome shotgun (WGS) entry which is preliminary data.</text>
</comment>
<sequence>MDKLLDVRGLVVNPQNPRTITDFMQDKLTQSILLSPWMHDVHPICIDSDSVIWSGNARCVSFRNIMTMDADTIEDFLAQQTIFRDMSQEQQEQLISHWIEWQSNPLVPCRTLDDWTEEDKKELLVKDNLHAGEDDPEILRKHFNRDLISDFFGTVSWDLYDYSDKINDQGLEQNKNTLKKFKCGYVEFYITDNEFDMLSREAEKYREEHDGSLDGFLMHILDPDGSVVAARAAAQAEAGAVKAAEAEKKASKKSKKIKQDENDQEN</sequence>
<evidence type="ECO:0000256" key="1">
    <source>
        <dbReference type="SAM" id="MobiDB-lite"/>
    </source>
</evidence>
<feature type="compositionally biased region" description="Basic and acidic residues" evidence="1">
    <location>
        <begin position="257"/>
        <end position="266"/>
    </location>
</feature>
<reference evidence="2 3" key="1">
    <citation type="submission" date="2017-03" db="EMBL/GenBank/DDBJ databases">
        <authorList>
            <person name="Afonso C.L."/>
            <person name="Miller P.J."/>
            <person name="Scott M.A."/>
            <person name="Spackman E."/>
            <person name="Goraichik I."/>
            <person name="Dimitrov K.M."/>
            <person name="Suarez D.L."/>
            <person name="Swayne D.E."/>
        </authorList>
    </citation>
    <scope>NUCLEOTIDE SEQUENCE [LARGE SCALE GENOMIC DNA]</scope>
    <source>
        <strain evidence="2 3">DNF00076</strain>
    </source>
</reference>
<feature type="region of interest" description="Disordered" evidence="1">
    <location>
        <begin position="244"/>
        <end position="266"/>
    </location>
</feature>
<evidence type="ECO:0000313" key="2">
    <source>
        <dbReference type="EMBL" id="PNP96420.1"/>
    </source>
</evidence>
<organism evidence="2 3">
    <name type="scientific">Hoylesella timonensis</name>
    <dbReference type="NCBI Taxonomy" id="386414"/>
    <lineage>
        <taxon>Bacteria</taxon>
        <taxon>Pseudomonadati</taxon>
        <taxon>Bacteroidota</taxon>
        <taxon>Bacteroidia</taxon>
        <taxon>Bacteroidales</taxon>
        <taxon>Prevotellaceae</taxon>
        <taxon>Hoylesella</taxon>
    </lineage>
</organism>
<accession>A0A2K0XPF9</accession>
<evidence type="ECO:0000313" key="3">
    <source>
        <dbReference type="Proteomes" id="UP000236634"/>
    </source>
</evidence>
<protein>
    <recommendedName>
        <fullName evidence="4">ParB/Sulfiredoxin domain-containing protein</fullName>
    </recommendedName>
</protein>
<evidence type="ECO:0008006" key="4">
    <source>
        <dbReference type="Google" id="ProtNLM"/>
    </source>
</evidence>
<dbReference type="RefSeq" id="WP_103002373.1">
    <property type="nucleotide sequence ID" value="NZ_NBAX01000001.1"/>
</dbReference>
<proteinExistence type="predicted"/>
<dbReference type="EMBL" id="NBAX01000001">
    <property type="protein sequence ID" value="PNP96420.1"/>
    <property type="molecule type" value="Genomic_DNA"/>
</dbReference>
<dbReference type="AlphaFoldDB" id="A0A2K0XPF9"/>